<dbReference type="Proteomes" id="UP001190700">
    <property type="component" value="Unassembled WGS sequence"/>
</dbReference>
<keyword evidence="1" id="KW-1133">Transmembrane helix</keyword>
<keyword evidence="1" id="KW-0472">Membrane</keyword>
<sequence length="293" mass="32993">MYLASPPLRVQPNMYTRAPSVCAQARVQGPANGRGGLLVKPVSRHSECGVRKARALGKIASGSKHASRRFSCKRRSLRVSSEAVSRDVFQIIRDEAPFVVTREALTDDKFSYSAPMNFEVGDGAAAHLIYMLHLRNNLPKDLDKFETKVTRVFQADPNTVLVRWTQTWENELEDEPTSTVEGSTKYTLVDSLIISIEENWEVKGTPGQSRFANDVFNFTMAHRPVGESKYSRRYFPEAMKYAAWENFKEDPMFGGQLVREEMDALTMQVFYATIGLALSTVFLMGSIVFQIVS</sequence>
<dbReference type="AlphaFoldDB" id="A0AAE0FYM2"/>
<evidence type="ECO:0000313" key="3">
    <source>
        <dbReference type="Proteomes" id="UP001190700"/>
    </source>
</evidence>
<keyword evidence="1" id="KW-0812">Transmembrane</keyword>
<proteinExistence type="predicted"/>
<dbReference type="EMBL" id="LGRX02011854">
    <property type="protein sequence ID" value="KAK3268394.1"/>
    <property type="molecule type" value="Genomic_DNA"/>
</dbReference>
<comment type="caution">
    <text evidence="2">The sequence shown here is derived from an EMBL/GenBank/DDBJ whole genome shotgun (WGS) entry which is preliminary data.</text>
</comment>
<accession>A0AAE0FYM2</accession>
<name>A0AAE0FYM2_9CHLO</name>
<feature type="transmembrane region" description="Helical" evidence="1">
    <location>
        <begin position="269"/>
        <end position="292"/>
    </location>
</feature>
<evidence type="ECO:0000256" key="1">
    <source>
        <dbReference type="SAM" id="Phobius"/>
    </source>
</evidence>
<keyword evidence="3" id="KW-1185">Reference proteome</keyword>
<protein>
    <submittedName>
        <fullName evidence="2">Uncharacterized protein</fullName>
    </submittedName>
</protein>
<organism evidence="2 3">
    <name type="scientific">Cymbomonas tetramitiformis</name>
    <dbReference type="NCBI Taxonomy" id="36881"/>
    <lineage>
        <taxon>Eukaryota</taxon>
        <taxon>Viridiplantae</taxon>
        <taxon>Chlorophyta</taxon>
        <taxon>Pyramimonadophyceae</taxon>
        <taxon>Pyramimonadales</taxon>
        <taxon>Pyramimonadaceae</taxon>
        <taxon>Cymbomonas</taxon>
    </lineage>
</organism>
<gene>
    <name evidence="2" type="ORF">CYMTET_23101</name>
</gene>
<evidence type="ECO:0000313" key="2">
    <source>
        <dbReference type="EMBL" id="KAK3268394.1"/>
    </source>
</evidence>
<reference evidence="2 3" key="1">
    <citation type="journal article" date="2015" name="Genome Biol. Evol.">
        <title>Comparative Genomics of a Bacterivorous Green Alga Reveals Evolutionary Causalities and Consequences of Phago-Mixotrophic Mode of Nutrition.</title>
        <authorList>
            <person name="Burns J.A."/>
            <person name="Paasch A."/>
            <person name="Narechania A."/>
            <person name="Kim E."/>
        </authorList>
    </citation>
    <scope>NUCLEOTIDE SEQUENCE [LARGE SCALE GENOMIC DNA]</scope>
    <source>
        <strain evidence="2 3">PLY_AMNH</strain>
    </source>
</reference>